<dbReference type="Pfam" id="PF13855">
    <property type="entry name" value="LRR_8"/>
    <property type="match status" value="1"/>
</dbReference>
<dbReference type="PANTHER" id="PTHR46545:SF1">
    <property type="entry name" value="LEUCINE-RICH REPEAT-CONTAINING PROTEIN 51"/>
    <property type="match status" value="1"/>
</dbReference>
<dbReference type="InterPro" id="IPR032675">
    <property type="entry name" value="LRR_dom_sf"/>
</dbReference>
<dbReference type="EMBL" id="HBIV01020645">
    <property type="protein sequence ID" value="CAE0663287.1"/>
    <property type="molecule type" value="Transcribed_RNA"/>
</dbReference>
<reference evidence="7" key="1">
    <citation type="submission" date="2021-01" db="EMBL/GenBank/DDBJ databases">
        <authorList>
            <person name="Corre E."/>
            <person name="Pelletier E."/>
            <person name="Niang G."/>
            <person name="Scheremetjew M."/>
            <person name="Finn R."/>
            <person name="Kale V."/>
            <person name="Holt S."/>
            <person name="Cochrane G."/>
            <person name="Meng A."/>
            <person name="Brown T."/>
            <person name="Cohen L."/>
        </authorList>
    </citation>
    <scope>NUCLEOTIDE SEQUENCE</scope>
    <source>
        <strain evidence="7">CCCM811</strain>
    </source>
</reference>
<comment type="subcellular location">
    <subcellularLocation>
        <location evidence="1">Cytoplasm</location>
    </subcellularLocation>
</comment>
<dbReference type="GO" id="GO:0005737">
    <property type="term" value="C:cytoplasm"/>
    <property type="evidence" value="ECO:0007669"/>
    <property type="project" value="UniProtKB-SubCell"/>
</dbReference>
<dbReference type="PANTHER" id="PTHR46545">
    <property type="entry name" value="LEUCINE-RICH REPEAT-CONTAINING PROTEIN 51"/>
    <property type="match status" value="1"/>
</dbReference>
<dbReference type="SUPFAM" id="SSF52058">
    <property type="entry name" value="L domain-like"/>
    <property type="match status" value="1"/>
</dbReference>
<organism evidence="7">
    <name type="scientific">Lotharella globosa</name>
    <dbReference type="NCBI Taxonomy" id="91324"/>
    <lineage>
        <taxon>Eukaryota</taxon>
        <taxon>Sar</taxon>
        <taxon>Rhizaria</taxon>
        <taxon>Cercozoa</taxon>
        <taxon>Chlorarachniophyceae</taxon>
        <taxon>Lotharella</taxon>
    </lineage>
</organism>
<keyword evidence="4" id="KW-0433">Leucine-rich repeat</keyword>
<evidence type="ECO:0000256" key="5">
    <source>
        <dbReference type="ARBA" id="ARBA00022737"/>
    </source>
</evidence>
<gene>
    <name evidence="7" type="ORF">LGLO00237_LOCUS14889</name>
</gene>
<evidence type="ECO:0000256" key="2">
    <source>
        <dbReference type="ARBA" id="ARBA00014223"/>
    </source>
</evidence>
<sequence length="314" mass="35765">MHQDSVLSCAVTIKKPSSKARVDNKTVCNTPVDFSFQEIKTLEDLKEREPNEYKKLRRDLSKSIKRAGGVFSKDATKLPITAVKLAYNGLTSINGLYEALERIIENPGELTWLDLSYNKLTDISKELMKFPKLSMLYLHGNNIRDLNEVKKLTGLVNLKKLTLHGNQNVIDKGTRFLKMVKAHLKNSKAESLKSLGKLPVSRIKEQCALLKKFGINYTPGNKMSAVKHILKFIYADITNRHFRPPAGPSTSMEDKKIITLEDIKNYRLKVIAYVPTLIDLDYIGVTPKERETSWRQVGSKLPKPKEEDEEDEDY</sequence>
<evidence type="ECO:0000256" key="1">
    <source>
        <dbReference type="ARBA" id="ARBA00004496"/>
    </source>
</evidence>
<keyword evidence="3" id="KW-0963">Cytoplasm</keyword>
<feature type="region of interest" description="Disordered" evidence="6">
    <location>
        <begin position="289"/>
        <end position="314"/>
    </location>
</feature>
<evidence type="ECO:0000256" key="4">
    <source>
        <dbReference type="ARBA" id="ARBA00022614"/>
    </source>
</evidence>
<accession>A0A7S3YVL5</accession>
<dbReference type="Gene3D" id="3.80.10.10">
    <property type="entry name" value="Ribonuclease Inhibitor"/>
    <property type="match status" value="1"/>
</dbReference>
<name>A0A7S3YVL5_9EUKA</name>
<proteinExistence type="predicted"/>
<protein>
    <recommendedName>
        <fullName evidence="2">Leucine-rich repeat-containing protein 51</fullName>
    </recommendedName>
</protein>
<evidence type="ECO:0000256" key="3">
    <source>
        <dbReference type="ARBA" id="ARBA00022490"/>
    </source>
</evidence>
<evidence type="ECO:0000256" key="6">
    <source>
        <dbReference type="SAM" id="MobiDB-lite"/>
    </source>
</evidence>
<keyword evidence="5" id="KW-0677">Repeat</keyword>
<dbReference type="InterPro" id="IPR001611">
    <property type="entry name" value="Leu-rich_rpt"/>
</dbReference>
<evidence type="ECO:0000313" key="7">
    <source>
        <dbReference type="EMBL" id="CAE0663287.1"/>
    </source>
</evidence>
<dbReference type="AlphaFoldDB" id="A0A7S3YVL5"/>
<dbReference type="PROSITE" id="PS51450">
    <property type="entry name" value="LRR"/>
    <property type="match status" value="2"/>
</dbReference>